<gene>
    <name evidence="1" type="ORF">C8F04DRAFT_1176369</name>
</gene>
<keyword evidence="2" id="KW-1185">Reference proteome</keyword>
<dbReference type="GO" id="GO:0003735">
    <property type="term" value="F:structural constituent of ribosome"/>
    <property type="evidence" value="ECO:0007669"/>
    <property type="project" value="InterPro"/>
</dbReference>
<evidence type="ECO:0008006" key="3">
    <source>
        <dbReference type="Google" id="ProtNLM"/>
    </source>
</evidence>
<evidence type="ECO:0000313" key="2">
    <source>
        <dbReference type="Proteomes" id="UP001218188"/>
    </source>
</evidence>
<proteinExistence type="predicted"/>
<dbReference type="InterPro" id="IPR016180">
    <property type="entry name" value="Ribosomal_uL16_dom"/>
</dbReference>
<dbReference type="Gene3D" id="3.30.60.300">
    <property type="match status" value="1"/>
</dbReference>
<dbReference type="InterPro" id="IPR001197">
    <property type="entry name" value="Ribosomal_uL16_euk_arch"/>
</dbReference>
<accession>A0AAD6T9F1</accession>
<dbReference type="Proteomes" id="UP001218188">
    <property type="component" value="Unassembled WGS sequence"/>
</dbReference>
<dbReference type="GO" id="GO:0006412">
    <property type="term" value="P:translation"/>
    <property type="evidence" value="ECO:0007669"/>
    <property type="project" value="InterPro"/>
</dbReference>
<evidence type="ECO:0000313" key="1">
    <source>
        <dbReference type="EMBL" id="KAJ7042196.1"/>
    </source>
</evidence>
<protein>
    <recommendedName>
        <fullName evidence="3">Ribosomal protein L10</fullName>
    </recommendedName>
</protein>
<sequence>MSDVSSGQRVNEFPFCCHLVSDEYEQLSSEVFEAARICANKAFHLCVRMHPSSSRCCPVPAPIVSRPACMVPGKPYGTVARVNVSRLSLSPKKWGFTNVAKGDYLKLNEEKVLQDSAYIQFIQFIQPKGSLEANLRNQLHASLFVSRI</sequence>
<organism evidence="1 2">
    <name type="scientific">Mycena alexandri</name>
    <dbReference type="NCBI Taxonomy" id="1745969"/>
    <lineage>
        <taxon>Eukaryota</taxon>
        <taxon>Fungi</taxon>
        <taxon>Dikarya</taxon>
        <taxon>Basidiomycota</taxon>
        <taxon>Agaricomycotina</taxon>
        <taxon>Agaricomycetes</taxon>
        <taxon>Agaricomycetidae</taxon>
        <taxon>Agaricales</taxon>
        <taxon>Marasmiineae</taxon>
        <taxon>Mycenaceae</taxon>
        <taxon>Mycena</taxon>
    </lineage>
</organism>
<dbReference type="AlphaFoldDB" id="A0AAD6T9F1"/>
<dbReference type="SUPFAM" id="SSF54686">
    <property type="entry name" value="Ribosomal protein L16p/L10e"/>
    <property type="match status" value="1"/>
</dbReference>
<comment type="caution">
    <text evidence="1">The sequence shown here is derived from an EMBL/GenBank/DDBJ whole genome shotgun (WGS) entry which is preliminary data.</text>
</comment>
<dbReference type="CDD" id="cd01433">
    <property type="entry name" value="Ribosomal_L16_L10e"/>
    <property type="match status" value="1"/>
</dbReference>
<dbReference type="PANTHER" id="PTHR11726">
    <property type="entry name" value="60S RIBOSOMAL PROTEIN L10"/>
    <property type="match status" value="1"/>
</dbReference>
<dbReference type="GO" id="GO:0005840">
    <property type="term" value="C:ribosome"/>
    <property type="evidence" value="ECO:0007669"/>
    <property type="project" value="InterPro"/>
</dbReference>
<name>A0AAD6T9F1_9AGAR</name>
<dbReference type="EMBL" id="JARJCM010000013">
    <property type="protein sequence ID" value="KAJ7042196.1"/>
    <property type="molecule type" value="Genomic_DNA"/>
</dbReference>
<reference evidence="1" key="1">
    <citation type="submission" date="2023-03" db="EMBL/GenBank/DDBJ databases">
        <title>Massive genome expansion in bonnet fungi (Mycena s.s.) driven by repeated elements and novel gene families across ecological guilds.</title>
        <authorList>
            <consortium name="Lawrence Berkeley National Laboratory"/>
            <person name="Harder C.B."/>
            <person name="Miyauchi S."/>
            <person name="Viragh M."/>
            <person name="Kuo A."/>
            <person name="Thoen E."/>
            <person name="Andreopoulos B."/>
            <person name="Lu D."/>
            <person name="Skrede I."/>
            <person name="Drula E."/>
            <person name="Henrissat B."/>
            <person name="Morin E."/>
            <person name="Kohler A."/>
            <person name="Barry K."/>
            <person name="LaButti K."/>
            <person name="Morin E."/>
            <person name="Salamov A."/>
            <person name="Lipzen A."/>
            <person name="Mereny Z."/>
            <person name="Hegedus B."/>
            <person name="Baldrian P."/>
            <person name="Stursova M."/>
            <person name="Weitz H."/>
            <person name="Taylor A."/>
            <person name="Grigoriev I.V."/>
            <person name="Nagy L.G."/>
            <person name="Martin F."/>
            <person name="Kauserud H."/>
        </authorList>
    </citation>
    <scope>NUCLEOTIDE SEQUENCE</scope>
    <source>
        <strain evidence="1">CBHHK200</strain>
    </source>
</reference>
<dbReference type="Gene3D" id="3.90.1170.10">
    <property type="entry name" value="Ribosomal protein L10e/L16"/>
    <property type="match status" value="1"/>
</dbReference>
<dbReference type="InterPro" id="IPR036920">
    <property type="entry name" value="Ribosomal_uL16_sf"/>
</dbReference>